<dbReference type="InterPro" id="IPR036179">
    <property type="entry name" value="Ig-like_dom_sf"/>
</dbReference>
<evidence type="ECO:0000256" key="1">
    <source>
        <dbReference type="ARBA" id="ARBA00023319"/>
    </source>
</evidence>
<evidence type="ECO:0000313" key="6">
    <source>
        <dbReference type="Ensembl" id="ENSGACP00000037266.1"/>
    </source>
</evidence>
<dbReference type="AlphaFoldDB" id="A0AAQ4PEE2"/>
<dbReference type="SMART" id="SM00409">
    <property type="entry name" value="IG"/>
    <property type="match status" value="1"/>
</dbReference>
<feature type="compositionally biased region" description="Pro residues" evidence="2">
    <location>
        <begin position="160"/>
        <end position="175"/>
    </location>
</feature>
<dbReference type="Pfam" id="PF00047">
    <property type="entry name" value="ig"/>
    <property type="match status" value="1"/>
</dbReference>
<dbReference type="Gene3D" id="2.60.40.10">
    <property type="entry name" value="Immunoglobulins"/>
    <property type="match status" value="1"/>
</dbReference>
<evidence type="ECO:0000313" key="7">
    <source>
        <dbReference type="Proteomes" id="UP000007635"/>
    </source>
</evidence>
<keyword evidence="3" id="KW-1133">Transmembrane helix</keyword>
<feature type="transmembrane region" description="Helical" evidence="3">
    <location>
        <begin position="199"/>
        <end position="223"/>
    </location>
</feature>
<keyword evidence="3" id="KW-0812">Transmembrane</keyword>
<dbReference type="GeneTree" id="ENSGT00510000054197"/>
<dbReference type="InterPro" id="IPR003599">
    <property type="entry name" value="Ig_sub"/>
</dbReference>
<keyword evidence="7" id="KW-1185">Reference proteome</keyword>
<dbReference type="PANTHER" id="PTHR11422">
    <property type="entry name" value="T-CELL SURFACE GLYCOPROTEIN CD4"/>
    <property type="match status" value="1"/>
</dbReference>
<name>A0AAQ4PEE2_GASAC</name>
<dbReference type="KEGG" id="gat:120810859"/>
<evidence type="ECO:0000256" key="3">
    <source>
        <dbReference type="SAM" id="Phobius"/>
    </source>
</evidence>
<dbReference type="InterPro" id="IPR013783">
    <property type="entry name" value="Ig-like_fold"/>
</dbReference>
<feature type="region of interest" description="Disordered" evidence="2">
    <location>
        <begin position="157"/>
        <end position="181"/>
    </location>
</feature>
<dbReference type="InterPro" id="IPR013151">
    <property type="entry name" value="Immunoglobulin_dom"/>
</dbReference>
<dbReference type="PANTHER" id="PTHR11422:SF6">
    <property type="entry name" value="HEMICENTIN-1 ISOFORM X1"/>
    <property type="match status" value="1"/>
</dbReference>
<sequence>MKTIVLFGFALASLSAASKVVLISPGQKVTLECGVKTFKTLQWHQGNDLIHSVSMSGFPRKGLTEIIQRTKVRNTDLEIVNVKEEDTGTFICTADRKREEQTLLVVSVWDNSHCGVKDGRSHSGSLKSVDRSAGIWECTFSHAGVTHKHNLIREVQEPAPESPPSPSQGPKPGPTPTCLDCGPSAVTPPPPLVLLGLNWWIWVAVGLGCLVVVFLLVIVIVLCKRFKRKKRKITMKNGRQQLQPKKYCQCNCPAAAAKPRQGRRREKQPAARLQPLLKL</sequence>
<keyword evidence="4" id="KW-0732">Signal</keyword>
<evidence type="ECO:0000256" key="4">
    <source>
        <dbReference type="SAM" id="SignalP"/>
    </source>
</evidence>
<dbReference type="GeneID" id="120810859"/>
<protein>
    <recommendedName>
        <fullName evidence="5">Ig-like domain-containing protein</fullName>
    </recommendedName>
</protein>
<reference evidence="6" key="3">
    <citation type="submission" date="2025-09" db="UniProtKB">
        <authorList>
            <consortium name="Ensembl"/>
        </authorList>
    </citation>
    <scope>IDENTIFICATION</scope>
</reference>
<keyword evidence="3" id="KW-0472">Membrane</keyword>
<dbReference type="Ensembl" id="ENSGACT00000048682.1">
    <property type="protein sequence ID" value="ENSGACP00000037266.1"/>
    <property type="gene ID" value="ENSGACG00000024684.1"/>
</dbReference>
<reference evidence="6" key="2">
    <citation type="submission" date="2025-08" db="UniProtKB">
        <authorList>
            <consortium name="Ensembl"/>
        </authorList>
    </citation>
    <scope>IDENTIFICATION</scope>
</reference>
<proteinExistence type="predicted"/>
<feature type="domain" description="Ig-like" evidence="5">
    <location>
        <begin position="12"/>
        <end position="104"/>
    </location>
</feature>
<feature type="chain" id="PRO_5042818982" description="Ig-like domain-containing protein" evidence="4">
    <location>
        <begin position="18"/>
        <end position="279"/>
    </location>
</feature>
<dbReference type="InterPro" id="IPR007110">
    <property type="entry name" value="Ig-like_dom"/>
</dbReference>
<dbReference type="RefSeq" id="XP_040021762.1">
    <property type="nucleotide sequence ID" value="XM_040165828.1"/>
</dbReference>
<organism evidence="6 7">
    <name type="scientific">Gasterosteus aculeatus aculeatus</name>
    <name type="common">three-spined stickleback</name>
    <dbReference type="NCBI Taxonomy" id="481459"/>
    <lineage>
        <taxon>Eukaryota</taxon>
        <taxon>Metazoa</taxon>
        <taxon>Chordata</taxon>
        <taxon>Craniata</taxon>
        <taxon>Vertebrata</taxon>
        <taxon>Euteleostomi</taxon>
        <taxon>Actinopterygii</taxon>
        <taxon>Neopterygii</taxon>
        <taxon>Teleostei</taxon>
        <taxon>Neoteleostei</taxon>
        <taxon>Acanthomorphata</taxon>
        <taxon>Eupercaria</taxon>
        <taxon>Perciformes</taxon>
        <taxon>Cottioidei</taxon>
        <taxon>Gasterosteales</taxon>
        <taxon>Gasterosteidae</taxon>
        <taxon>Gasterosteus</taxon>
    </lineage>
</organism>
<evidence type="ECO:0000259" key="5">
    <source>
        <dbReference type="PROSITE" id="PS50835"/>
    </source>
</evidence>
<keyword evidence="1" id="KW-0393">Immunoglobulin domain</keyword>
<feature type="signal peptide" evidence="4">
    <location>
        <begin position="1"/>
        <end position="17"/>
    </location>
</feature>
<reference evidence="6 7" key="1">
    <citation type="journal article" date="2021" name="G3 (Bethesda)">
        <title>Improved contiguity of the threespine stickleback genome using long-read sequencing.</title>
        <authorList>
            <person name="Nath S."/>
            <person name="Shaw D.E."/>
            <person name="White M.A."/>
        </authorList>
    </citation>
    <scope>NUCLEOTIDE SEQUENCE [LARGE SCALE GENOMIC DNA]</scope>
    <source>
        <strain evidence="6 7">Lake Benthic</strain>
    </source>
</reference>
<dbReference type="Proteomes" id="UP000007635">
    <property type="component" value="Chromosome XX"/>
</dbReference>
<dbReference type="PROSITE" id="PS50835">
    <property type="entry name" value="IG_LIKE"/>
    <property type="match status" value="1"/>
</dbReference>
<evidence type="ECO:0000256" key="2">
    <source>
        <dbReference type="SAM" id="MobiDB-lite"/>
    </source>
</evidence>
<accession>A0AAQ4PEE2</accession>
<dbReference type="SUPFAM" id="SSF48726">
    <property type="entry name" value="Immunoglobulin"/>
    <property type="match status" value="1"/>
</dbReference>